<evidence type="ECO:0000313" key="8">
    <source>
        <dbReference type="EMBL" id="KAK4643416.1"/>
    </source>
</evidence>
<keyword evidence="9" id="KW-1185">Reference proteome</keyword>
<evidence type="ECO:0000256" key="2">
    <source>
        <dbReference type="ARBA" id="ARBA00007049"/>
    </source>
</evidence>
<dbReference type="Pfam" id="PF01988">
    <property type="entry name" value="VIT1"/>
    <property type="match status" value="1"/>
</dbReference>
<evidence type="ECO:0000256" key="6">
    <source>
        <dbReference type="SAM" id="MobiDB-lite"/>
    </source>
</evidence>
<keyword evidence="3 7" id="KW-0812">Transmembrane</keyword>
<reference evidence="8 9" key="1">
    <citation type="journal article" date="2023" name="bioRxiv">
        <title>High-quality genome assemblies of four members of thePodospora anserinaspecies complex.</title>
        <authorList>
            <person name="Ament-Velasquez S.L."/>
            <person name="Vogan A.A."/>
            <person name="Wallerman O."/>
            <person name="Hartmann F."/>
            <person name="Gautier V."/>
            <person name="Silar P."/>
            <person name="Giraud T."/>
            <person name="Johannesson H."/>
        </authorList>
    </citation>
    <scope>NUCLEOTIDE SEQUENCE [LARGE SCALE GENOMIC DNA]</scope>
    <source>
        <strain evidence="8 9">CBS 112042</strain>
    </source>
</reference>
<feature type="transmembrane region" description="Helical" evidence="7">
    <location>
        <begin position="319"/>
        <end position="344"/>
    </location>
</feature>
<feature type="compositionally biased region" description="Basic and acidic residues" evidence="6">
    <location>
        <begin position="257"/>
        <end position="281"/>
    </location>
</feature>
<comment type="caution">
    <text evidence="8">The sequence shown here is derived from an EMBL/GenBank/DDBJ whole genome shotgun (WGS) entry which is preliminary data.</text>
</comment>
<keyword evidence="5 7" id="KW-0472">Membrane</keyword>
<gene>
    <name evidence="8" type="primary">CCC1</name>
    <name evidence="8" type="ORF">QC761_408370</name>
</gene>
<evidence type="ECO:0000256" key="7">
    <source>
        <dbReference type="SAM" id="Phobius"/>
    </source>
</evidence>
<dbReference type="RefSeq" id="XP_062732392.1">
    <property type="nucleotide sequence ID" value="XM_062879112.1"/>
</dbReference>
<proteinExistence type="inferred from homology"/>
<feature type="region of interest" description="Disordered" evidence="6">
    <location>
        <begin position="255"/>
        <end position="281"/>
    </location>
</feature>
<name>A0ABR0FI99_9PEZI</name>
<feature type="transmembrane region" description="Helical" evidence="7">
    <location>
        <begin position="356"/>
        <end position="377"/>
    </location>
</feature>
<keyword evidence="4 7" id="KW-1133">Transmembrane helix</keyword>
<organism evidence="8 9">
    <name type="scientific">Podospora bellae-mahoneyi</name>
    <dbReference type="NCBI Taxonomy" id="2093777"/>
    <lineage>
        <taxon>Eukaryota</taxon>
        <taxon>Fungi</taxon>
        <taxon>Dikarya</taxon>
        <taxon>Ascomycota</taxon>
        <taxon>Pezizomycotina</taxon>
        <taxon>Sordariomycetes</taxon>
        <taxon>Sordariomycetidae</taxon>
        <taxon>Sordariales</taxon>
        <taxon>Podosporaceae</taxon>
        <taxon>Podospora</taxon>
    </lineage>
</organism>
<feature type="transmembrane region" description="Helical" evidence="7">
    <location>
        <begin position="283"/>
        <end position="307"/>
    </location>
</feature>
<accession>A0ABR0FI99</accession>
<protein>
    <submittedName>
        <fullName evidence="8">Protein ccc1</fullName>
    </submittedName>
</protein>
<dbReference type="PANTHER" id="PTHR31851">
    <property type="entry name" value="FE(2+)/MN(2+) TRANSPORTER PCL1"/>
    <property type="match status" value="1"/>
</dbReference>
<evidence type="ECO:0000256" key="1">
    <source>
        <dbReference type="ARBA" id="ARBA00004127"/>
    </source>
</evidence>
<comment type="similarity">
    <text evidence="2">Belongs to the CCC1 family.</text>
</comment>
<evidence type="ECO:0000256" key="4">
    <source>
        <dbReference type="ARBA" id="ARBA00022989"/>
    </source>
</evidence>
<evidence type="ECO:0000313" key="9">
    <source>
        <dbReference type="Proteomes" id="UP001322138"/>
    </source>
</evidence>
<evidence type="ECO:0000256" key="3">
    <source>
        <dbReference type="ARBA" id="ARBA00022692"/>
    </source>
</evidence>
<dbReference type="Proteomes" id="UP001322138">
    <property type="component" value="Unassembled WGS sequence"/>
</dbReference>
<dbReference type="InterPro" id="IPR008217">
    <property type="entry name" value="Ccc1_fam"/>
</dbReference>
<evidence type="ECO:0000256" key="5">
    <source>
        <dbReference type="ARBA" id="ARBA00023136"/>
    </source>
</evidence>
<dbReference type="GeneID" id="87898594"/>
<sequence>MTVVHVQRLHGLAVDAGHVRSVFKYASKVPKVKDCPPVLGLIFFETQTKMFAVPIEEFRKIRENRRKLATSTKSSTPPPPPSLDNVSTDIELQLPASAIIDDAQGPDAHKPLINPRLISDATIGLSDGLTVPFALTAGLTALGDTRTVIYGGLAELIAGAISMGLGGYLGARGELAAYEESHSRLMTLLQEPGPPTKSAITAGQDAVIEALQQALFPLQVHRLDLKHQLIEGESEEWVGLLLRLQGISLPSTCTDDDCTKSHDQKAEEKRRRRRQRDDSRTRAMQSAVTIAAGYFLGGLLPLIPYFFVAGHIGKLMAGLYISIGVMGVALFTFGYVKTAVVVGFGRQNAKKSVLGGVQMVIVGGMAAGAAMGLVKVFEGVGTFGS</sequence>
<dbReference type="EMBL" id="JAFFGZ010000006">
    <property type="protein sequence ID" value="KAK4643416.1"/>
    <property type="molecule type" value="Genomic_DNA"/>
</dbReference>
<comment type="subcellular location">
    <subcellularLocation>
        <location evidence="1">Endomembrane system</location>
        <topology evidence="1">Multi-pass membrane protein</topology>
    </subcellularLocation>
</comment>